<feature type="transmembrane region" description="Helical" evidence="7">
    <location>
        <begin position="83"/>
        <end position="107"/>
    </location>
</feature>
<evidence type="ECO:0000259" key="8">
    <source>
        <dbReference type="PROSITE" id="PS50928"/>
    </source>
</evidence>
<dbReference type="SUPFAM" id="SSF161098">
    <property type="entry name" value="MetI-like"/>
    <property type="match status" value="1"/>
</dbReference>
<dbReference type="Pfam" id="PF00528">
    <property type="entry name" value="BPD_transp_1"/>
    <property type="match status" value="1"/>
</dbReference>
<evidence type="ECO:0000256" key="1">
    <source>
        <dbReference type="ARBA" id="ARBA00004651"/>
    </source>
</evidence>
<evidence type="ECO:0000256" key="4">
    <source>
        <dbReference type="ARBA" id="ARBA00022692"/>
    </source>
</evidence>
<dbReference type="RefSeq" id="WP_214296206.1">
    <property type="nucleotide sequence ID" value="NZ_JAHDYS010000001.1"/>
</dbReference>
<evidence type="ECO:0000256" key="7">
    <source>
        <dbReference type="RuleBase" id="RU363032"/>
    </source>
</evidence>
<keyword evidence="2 7" id="KW-0813">Transport</keyword>
<comment type="similarity">
    <text evidence="7">Belongs to the binding-protein-dependent transport system permease family.</text>
</comment>
<sequence length="281" mass="30196">MGNGYQPEETVLSLPPDASASRFRVSGLTGRLPRKWVGALLPVVFVIVWELLSRAGLLAANWFPAPLSIAGTLVELLQGGELFHHIGITVARVVAGFLIGAVLATLLAGIAGSTPLIRELVDPTIQALRNIPSMAWVPLFLLWLGIHESSKIALIAVGVFFPVYLNLLSGILNVDRKLIEVGHVYRLNKLQLVRRVILPAALPAFLVGLRSGLGLGWMFVVAAEIMGASKGLGFLMIDGQMTGRASVIIASIVLFALFGKLTDLMIERCGNRLLRQRGVGI</sequence>
<proteinExistence type="inferred from homology"/>
<comment type="caution">
    <text evidence="9">The sequence shown here is derived from an EMBL/GenBank/DDBJ whole genome shotgun (WGS) entry which is preliminary data.</text>
</comment>
<keyword evidence="5 7" id="KW-1133">Transmembrane helix</keyword>
<dbReference type="CDD" id="cd06261">
    <property type="entry name" value="TM_PBP2"/>
    <property type="match status" value="1"/>
</dbReference>
<feature type="transmembrane region" description="Helical" evidence="7">
    <location>
        <begin position="241"/>
        <end position="258"/>
    </location>
</feature>
<comment type="subcellular location">
    <subcellularLocation>
        <location evidence="1 7">Cell membrane</location>
        <topology evidence="1 7">Multi-pass membrane protein</topology>
    </subcellularLocation>
</comment>
<evidence type="ECO:0000256" key="3">
    <source>
        <dbReference type="ARBA" id="ARBA00022475"/>
    </source>
</evidence>
<dbReference type="EMBL" id="JAHDYS010000001">
    <property type="protein sequence ID" value="MBT1070512.1"/>
    <property type="molecule type" value="Genomic_DNA"/>
</dbReference>
<evidence type="ECO:0000313" key="10">
    <source>
        <dbReference type="Proteomes" id="UP000784128"/>
    </source>
</evidence>
<dbReference type="Gene3D" id="1.10.3720.10">
    <property type="entry name" value="MetI-like"/>
    <property type="match status" value="1"/>
</dbReference>
<organism evidence="9 10">
    <name type="scientific">Pelotalea chapellei</name>
    <dbReference type="NCBI Taxonomy" id="44671"/>
    <lineage>
        <taxon>Bacteria</taxon>
        <taxon>Pseudomonadati</taxon>
        <taxon>Thermodesulfobacteriota</taxon>
        <taxon>Desulfuromonadia</taxon>
        <taxon>Geobacterales</taxon>
        <taxon>Geobacteraceae</taxon>
        <taxon>Pelotalea</taxon>
    </lineage>
</organism>
<dbReference type="PANTHER" id="PTHR30151">
    <property type="entry name" value="ALKANE SULFONATE ABC TRANSPORTER-RELATED, MEMBRANE SUBUNIT"/>
    <property type="match status" value="1"/>
</dbReference>
<dbReference type="InterPro" id="IPR000515">
    <property type="entry name" value="MetI-like"/>
</dbReference>
<dbReference type="PANTHER" id="PTHR30151:SF39">
    <property type="entry name" value="ABC TRANSPORTER PERMEASE PROTEIN"/>
    <property type="match status" value="1"/>
</dbReference>
<accession>A0ABS5U4D4</accession>
<gene>
    <name evidence="9" type="ORF">KJB30_01820</name>
</gene>
<dbReference type="PROSITE" id="PS50928">
    <property type="entry name" value="ABC_TM1"/>
    <property type="match status" value="1"/>
</dbReference>
<evidence type="ECO:0000256" key="2">
    <source>
        <dbReference type="ARBA" id="ARBA00022448"/>
    </source>
</evidence>
<evidence type="ECO:0000256" key="5">
    <source>
        <dbReference type="ARBA" id="ARBA00022989"/>
    </source>
</evidence>
<feature type="transmembrane region" description="Helical" evidence="7">
    <location>
        <begin position="39"/>
        <end position="63"/>
    </location>
</feature>
<name>A0ABS5U4D4_9BACT</name>
<keyword evidence="3" id="KW-1003">Cell membrane</keyword>
<protein>
    <submittedName>
        <fullName evidence="9">ABC transporter permease</fullName>
    </submittedName>
</protein>
<keyword evidence="4 7" id="KW-0812">Transmembrane</keyword>
<keyword evidence="6 7" id="KW-0472">Membrane</keyword>
<evidence type="ECO:0000256" key="6">
    <source>
        <dbReference type="ARBA" id="ARBA00023136"/>
    </source>
</evidence>
<dbReference type="Proteomes" id="UP000784128">
    <property type="component" value="Unassembled WGS sequence"/>
</dbReference>
<dbReference type="InterPro" id="IPR035906">
    <property type="entry name" value="MetI-like_sf"/>
</dbReference>
<evidence type="ECO:0000313" key="9">
    <source>
        <dbReference type="EMBL" id="MBT1070512.1"/>
    </source>
</evidence>
<keyword evidence="10" id="KW-1185">Reference proteome</keyword>
<feature type="transmembrane region" description="Helical" evidence="7">
    <location>
        <begin position="196"/>
        <end position="221"/>
    </location>
</feature>
<reference evidence="9 10" key="1">
    <citation type="submission" date="2021-05" db="EMBL/GenBank/DDBJ databases">
        <title>The draft genome of Geobacter chapellei DSM 13688.</title>
        <authorList>
            <person name="Xu Z."/>
            <person name="Masuda Y."/>
            <person name="Itoh H."/>
            <person name="Senoo K."/>
        </authorList>
    </citation>
    <scope>NUCLEOTIDE SEQUENCE [LARGE SCALE GENOMIC DNA]</scope>
    <source>
        <strain evidence="9 10">DSM 13688</strain>
    </source>
</reference>
<feature type="transmembrane region" description="Helical" evidence="7">
    <location>
        <begin position="152"/>
        <end position="175"/>
    </location>
</feature>
<feature type="transmembrane region" description="Helical" evidence="7">
    <location>
        <begin position="127"/>
        <end position="146"/>
    </location>
</feature>
<feature type="domain" description="ABC transmembrane type-1" evidence="8">
    <location>
        <begin position="82"/>
        <end position="266"/>
    </location>
</feature>